<accession>A0A0N1KHR1</accession>
<sequence>MSMINVDFTRPEYKTAAPQWELVRSVCRGGEDIKNYLPELEEQDANRKKKRNKDYQDRAVFYPITGNTRNGMIGMAFKKDPLVAVVEKLSCLKEDADGAGSSIYQLAQSSLESILEVGRHGLYVDYNSDSKLPFIFQYRAEDIINWRTDRINGRTMLTLVVLREMVEEEDGFGFKDVLQYRVLAIEDGKFICRVYRKLSGSNVFQIDSEYIPERAGNGAWDEIPFTFIGAQNNDHTIDEAPLAGLAKINLGHYRNSADYEDSVFFCGQIQPYLGGLNTDWRDHLEKKGVMVGSRSPIMLPEKGFFGYAQAQPNMLAKEAMDSKRDYMVALGAQLVSADSKVKTVIQSVGEQNAQTSILSICCSNVSDACSKALVWCAEYLGLEASDISFEINKDLVNHIADSAMLREIVAAWQSGATRKSDLVRSLQKYDVIDPADDVDLVVDELNNQDPTISGEV</sequence>
<evidence type="ECO:0000313" key="2">
    <source>
        <dbReference type="EMBL" id="KPD01957.1"/>
    </source>
</evidence>
<dbReference type="EMBL" id="LGAA01000026">
    <property type="protein sequence ID" value="KPD01957.1"/>
    <property type="molecule type" value="Genomic_DNA"/>
</dbReference>
<reference evidence="2 3" key="1">
    <citation type="submission" date="2015-07" db="EMBL/GenBank/DDBJ databases">
        <title>ATOL: Assembling a taxonomically balanced genome-scale reconstruction of the evolutionary history of the Enterobacteriaceae.</title>
        <authorList>
            <person name="Plunkett G.III."/>
            <person name="Neeno-Eckwall E.C."/>
            <person name="Glasner J.D."/>
            <person name="Perna N.T."/>
        </authorList>
    </citation>
    <scope>NUCLEOTIDE SEQUENCE [LARGE SCALE GENOMIC DNA]</scope>
    <source>
        <strain evidence="2 3">ATCC 35017</strain>
    </source>
</reference>
<dbReference type="Proteomes" id="UP000053226">
    <property type="component" value="Unassembled WGS sequence"/>
</dbReference>
<dbReference type="InterPro" id="IPR025129">
    <property type="entry name" value="DUF4055"/>
</dbReference>
<comment type="caution">
    <text evidence="2">The sequence shown here is derived from an EMBL/GenBank/DDBJ whole genome shotgun (WGS) entry which is preliminary data.</text>
</comment>
<organism evidence="2 3">
    <name type="scientific">Moellerella wisconsensis ATCC 35017</name>
    <dbReference type="NCBI Taxonomy" id="1354267"/>
    <lineage>
        <taxon>Bacteria</taxon>
        <taxon>Pseudomonadati</taxon>
        <taxon>Pseudomonadota</taxon>
        <taxon>Gammaproteobacteria</taxon>
        <taxon>Enterobacterales</taxon>
        <taxon>Morganellaceae</taxon>
        <taxon>Moellerella</taxon>
    </lineage>
</organism>
<dbReference type="OrthoDB" id="6668483at2"/>
<feature type="domain" description="DUF4055" evidence="1">
    <location>
        <begin position="241"/>
        <end position="379"/>
    </location>
</feature>
<name>A0A0N1KHR1_9GAMM</name>
<dbReference type="Pfam" id="PF13264">
    <property type="entry name" value="DUF4055"/>
    <property type="match status" value="1"/>
</dbReference>
<gene>
    <name evidence="2" type="ORF">M992_2500</name>
</gene>
<dbReference type="AlphaFoldDB" id="A0A0N1KHR1"/>
<dbReference type="RefSeq" id="WP_082335439.1">
    <property type="nucleotide sequence ID" value="NZ_CAWMUS010000026.1"/>
</dbReference>
<evidence type="ECO:0000259" key="1">
    <source>
        <dbReference type="Pfam" id="PF13264"/>
    </source>
</evidence>
<protein>
    <recommendedName>
        <fullName evidence="1">DUF4055 domain-containing protein</fullName>
    </recommendedName>
</protein>
<evidence type="ECO:0000313" key="3">
    <source>
        <dbReference type="Proteomes" id="UP000053226"/>
    </source>
</evidence>
<keyword evidence="3" id="KW-1185">Reference proteome</keyword>
<proteinExistence type="predicted"/>